<dbReference type="Gene3D" id="3.60.130.10">
    <property type="entry name" value="Clavaminate synthase-like"/>
    <property type="match status" value="1"/>
</dbReference>
<feature type="cross-link" description="Glycyl lysine isopeptide (Lys-Gly) (interchain with G-Cter in SUMO2)" evidence="9">
    <location>
        <position position="51"/>
    </location>
</feature>
<dbReference type="EMBL" id="CAJNIZ010046376">
    <property type="protein sequence ID" value="CAE7746827.1"/>
    <property type="molecule type" value="Genomic_DNA"/>
</dbReference>
<evidence type="ECO:0000256" key="5">
    <source>
        <dbReference type="ARBA" id="ARBA00022840"/>
    </source>
</evidence>
<dbReference type="Gene3D" id="1.10.510.10">
    <property type="entry name" value="Transferase(Phosphotransferase) domain 1"/>
    <property type="match status" value="1"/>
</dbReference>
<protein>
    <submittedName>
        <fullName evidence="12">Ppk34 protein</fullName>
    </submittedName>
</protein>
<evidence type="ECO:0000256" key="6">
    <source>
        <dbReference type="ARBA" id="ARBA00023002"/>
    </source>
</evidence>
<reference evidence="12" key="1">
    <citation type="submission" date="2021-02" db="EMBL/GenBank/DDBJ databases">
        <authorList>
            <person name="Dougan E. K."/>
            <person name="Rhodes N."/>
            <person name="Thang M."/>
            <person name="Chan C."/>
        </authorList>
    </citation>
    <scope>NUCLEOTIDE SEQUENCE</scope>
</reference>
<dbReference type="InterPro" id="IPR030616">
    <property type="entry name" value="Aur-like"/>
</dbReference>
<feature type="binding site" evidence="8">
    <location>
        <position position="67"/>
    </location>
    <ligand>
        <name>ATP</name>
        <dbReference type="ChEBI" id="CHEBI:30616"/>
    </ligand>
</feature>
<dbReference type="Proteomes" id="UP000649617">
    <property type="component" value="Unassembled WGS sequence"/>
</dbReference>
<dbReference type="PANTHER" id="PTHR24350">
    <property type="entry name" value="SERINE/THREONINE-PROTEIN KINASE IAL-RELATED"/>
    <property type="match status" value="1"/>
</dbReference>
<evidence type="ECO:0000256" key="9">
    <source>
        <dbReference type="PIRSR" id="PIRSR630616-3"/>
    </source>
</evidence>
<dbReference type="PROSITE" id="PS00108">
    <property type="entry name" value="PROTEIN_KINASE_ST"/>
    <property type="match status" value="1"/>
</dbReference>
<dbReference type="SUPFAM" id="SSF51197">
    <property type="entry name" value="Clavaminate synthase-like"/>
    <property type="match status" value="1"/>
</dbReference>
<dbReference type="GO" id="GO:0016491">
    <property type="term" value="F:oxidoreductase activity"/>
    <property type="evidence" value="ECO:0007669"/>
    <property type="project" value="UniProtKB-KW"/>
</dbReference>
<name>A0A812XIU0_SYMPI</name>
<keyword evidence="4" id="KW-0418">Kinase</keyword>
<evidence type="ECO:0000256" key="1">
    <source>
        <dbReference type="ARBA" id="ARBA00022527"/>
    </source>
</evidence>
<proteinExistence type="predicted"/>
<dbReference type="InterPro" id="IPR042098">
    <property type="entry name" value="TauD-like_sf"/>
</dbReference>
<evidence type="ECO:0000313" key="12">
    <source>
        <dbReference type="EMBL" id="CAE7746827.1"/>
    </source>
</evidence>
<keyword evidence="13" id="KW-1185">Reference proteome</keyword>
<dbReference type="SUPFAM" id="SSF56112">
    <property type="entry name" value="Protein kinase-like (PK-like)"/>
    <property type="match status" value="1"/>
</dbReference>
<evidence type="ECO:0000256" key="4">
    <source>
        <dbReference type="ARBA" id="ARBA00022777"/>
    </source>
</evidence>
<keyword evidence="3 8" id="KW-0547">Nucleotide-binding</keyword>
<gene>
    <name evidence="12" type="primary">ppk34</name>
    <name evidence="12" type="ORF">SPIL2461_LOCUS21571</name>
</gene>
<sequence length="516" mass="55283">MREVDVEPLRISVSFIASAAVRLPGSPEDKQGDALGVEAMHGLDVIHRDLKLDNLLLKAQGAVKIADFGVAPALPASALVTDRSGTLRYQSPEIFDPSQPPFDGKSSDMWAAGVTIYELSSGLFPLRARTRRGLSAELLKAGIEVEDRHGDLGRHATCLTGLLEGGGRKGGPREMLSGSGGCRPFRPTELTNESASLGGINQPHIDLGFHRDVPACVSGADSEPDGFILLAARGDPEAQRPGGVSPYGQAFHAVEGPEGDPKITFFYIPDHKEFTYRIVSDDPETQAAYHRALVAAAEVCDAVDLQAGDALILDNARCNHSRTAFKAQQDGSDRWLLKTFVAGLGLIFQSLCLRWMATAFLGSPLGLAPAAGEAIKKAVAEEECGPARKEKVRHRPARGPGIKDESSRTTGKELLNKRKGDEPTPFMSYMAALREVQGELAKEVVQNSEKPEKPRRTNLDTCRTLKDACDRQATSLATSRSLPALPKGRSLLQGSQDSADPVPSPLTKAKLAATMT</sequence>
<dbReference type="AlphaFoldDB" id="A0A812XIU0"/>
<evidence type="ECO:0000313" key="13">
    <source>
        <dbReference type="Proteomes" id="UP000649617"/>
    </source>
</evidence>
<evidence type="ECO:0000256" key="7">
    <source>
        <dbReference type="PIRSR" id="PIRSR630616-1"/>
    </source>
</evidence>
<dbReference type="InterPro" id="IPR000719">
    <property type="entry name" value="Prot_kinase_dom"/>
</dbReference>
<feature type="active site" description="Proton acceptor" evidence="7">
    <location>
        <position position="49"/>
    </location>
</feature>
<evidence type="ECO:0000256" key="10">
    <source>
        <dbReference type="SAM" id="MobiDB-lite"/>
    </source>
</evidence>
<organism evidence="12 13">
    <name type="scientific">Symbiodinium pilosum</name>
    <name type="common">Dinoflagellate</name>
    <dbReference type="NCBI Taxonomy" id="2952"/>
    <lineage>
        <taxon>Eukaryota</taxon>
        <taxon>Sar</taxon>
        <taxon>Alveolata</taxon>
        <taxon>Dinophyceae</taxon>
        <taxon>Suessiales</taxon>
        <taxon>Symbiodiniaceae</taxon>
        <taxon>Symbiodinium</taxon>
    </lineage>
</organism>
<dbReference type="GO" id="GO:0005524">
    <property type="term" value="F:ATP binding"/>
    <property type="evidence" value="ECO:0007669"/>
    <property type="project" value="UniProtKB-KW"/>
</dbReference>
<evidence type="ECO:0000256" key="2">
    <source>
        <dbReference type="ARBA" id="ARBA00022679"/>
    </source>
</evidence>
<accession>A0A812XIU0</accession>
<feature type="region of interest" description="Disordered" evidence="10">
    <location>
        <begin position="168"/>
        <end position="190"/>
    </location>
</feature>
<dbReference type="InterPro" id="IPR008271">
    <property type="entry name" value="Ser/Thr_kinase_AS"/>
</dbReference>
<dbReference type="InterPro" id="IPR003819">
    <property type="entry name" value="TauD/TfdA-like"/>
</dbReference>
<feature type="domain" description="Protein kinase" evidence="11">
    <location>
        <begin position="1"/>
        <end position="299"/>
    </location>
</feature>
<dbReference type="Pfam" id="PF02668">
    <property type="entry name" value="TauD"/>
    <property type="match status" value="1"/>
</dbReference>
<comment type="caution">
    <text evidence="12">The sequence shown here is derived from an EMBL/GenBank/DDBJ whole genome shotgun (WGS) entry which is preliminary data.</text>
</comment>
<feature type="region of interest" description="Disordered" evidence="10">
    <location>
        <begin position="474"/>
        <end position="516"/>
    </location>
</feature>
<keyword evidence="6" id="KW-0560">Oxidoreductase</keyword>
<dbReference type="InterPro" id="IPR011009">
    <property type="entry name" value="Kinase-like_dom_sf"/>
</dbReference>
<keyword evidence="1" id="KW-0723">Serine/threonine-protein kinase</keyword>
<dbReference type="SMART" id="SM00220">
    <property type="entry name" value="S_TKc"/>
    <property type="match status" value="1"/>
</dbReference>
<dbReference type="PROSITE" id="PS50011">
    <property type="entry name" value="PROTEIN_KINASE_DOM"/>
    <property type="match status" value="1"/>
</dbReference>
<dbReference type="OrthoDB" id="68483at2759"/>
<keyword evidence="5 8" id="KW-0067">ATP-binding</keyword>
<feature type="region of interest" description="Disordered" evidence="10">
    <location>
        <begin position="386"/>
        <end position="423"/>
    </location>
</feature>
<evidence type="ECO:0000256" key="3">
    <source>
        <dbReference type="ARBA" id="ARBA00022741"/>
    </source>
</evidence>
<keyword evidence="2" id="KW-0808">Transferase</keyword>
<feature type="compositionally biased region" description="Basic and acidic residues" evidence="10">
    <location>
        <begin position="401"/>
        <end position="422"/>
    </location>
</feature>
<evidence type="ECO:0000256" key="8">
    <source>
        <dbReference type="PIRSR" id="PIRSR630616-2"/>
    </source>
</evidence>
<dbReference type="GO" id="GO:0004674">
    <property type="term" value="F:protein serine/threonine kinase activity"/>
    <property type="evidence" value="ECO:0007669"/>
    <property type="project" value="UniProtKB-KW"/>
</dbReference>
<dbReference type="Pfam" id="PF00069">
    <property type="entry name" value="Pkinase"/>
    <property type="match status" value="1"/>
</dbReference>
<evidence type="ECO:0000259" key="11">
    <source>
        <dbReference type="PROSITE" id="PS50011"/>
    </source>
</evidence>